<comment type="function">
    <text evidence="10">Master enzyme that delivers sulfur to a number of partners involved in Fe-S cluster assembly, tRNA modification or cofactor biosynthesis. Catalyzes the removal of elemental sulfur atoms from cysteine to produce alanine. Functions as a sulfur delivery protein for Fe-S cluster synthesis onto IscU, an Fe-S scaffold assembly protein, as well as other S acceptor proteins.</text>
</comment>
<dbReference type="PANTHER" id="PTHR11601">
    <property type="entry name" value="CYSTEINE DESULFURYLASE FAMILY MEMBER"/>
    <property type="match status" value="1"/>
</dbReference>
<reference evidence="14" key="1">
    <citation type="journal article" date="2019" name="Int. J. Syst. Evol. Microbiol.">
        <title>The Global Catalogue of Microorganisms (GCM) 10K type strain sequencing project: providing services to taxonomists for standard genome sequencing and annotation.</title>
        <authorList>
            <consortium name="The Broad Institute Genomics Platform"/>
            <consortium name="The Broad Institute Genome Sequencing Center for Infectious Disease"/>
            <person name="Wu L."/>
            <person name="Ma J."/>
        </authorList>
    </citation>
    <scope>NUCLEOTIDE SEQUENCE [LARGE SCALE GENOMIC DNA]</scope>
    <source>
        <strain evidence="14">KCTC 32041</strain>
    </source>
</reference>
<dbReference type="Pfam" id="PF00266">
    <property type="entry name" value="Aminotran_5"/>
    <property type="match status" value="1"/>
</dbReference>
<dbReference type="HAMAP" id="MF_00331">
    <property type="entry name" value="Cys_desulf_IscS"/>
    <property type="match status" value="1"/>
</dbReference>
<dbReference type="InterPro" id="IPR016454">
    <property type="entry name" value="Cysteine_dSase"/>
</dbReference>
<proteinExistence type="inferred from homology"/>
<name>A0ABQ2YFE4_9NEIS</name>
<comment type="pathway">
    <text evidence="10">Cofactor biosynthesis; iron-sulfur cluster biosynthesis.</text>
</comment>
<feature type="binding site" evidence="10">
    <location>
        <begin position="76"/>
        <end position="77"/>
    </location>
    <ligand>
        <name>pyridoxal 5'-phosphate</name>
        <dbReference type="ChEBI" id="CHEBI:597326"/>
    </ligand>
</feature>
<dbReference type="NCBIfam" id="TIGR02006">
    <property type="entry name" value="IscS"/>
    <property type="match status" value="1"/>
</dbReference>
<sequence length="405" mass="44980">MSELKHPIYLDYSATTPVDPRVAEVMIPFLTENFGNPASRSHVYGWTAEEAVENARAQVAALVNCDPKEIVWTSGATESINLALKGAAQFYKSKGKHLITLKTEHKATLDTMRELERQGFEVTYLDVQDNGLLDLAALEAALRPDTILVSVLFVNNEIGVIQDIPAIGELLRSRGILLHVDSAQATGKIDIDLDKLKVDLMSFSAHKTYGPKGIGALYIRRKPRVRLEAQMHGGGHERGFRSGTLATHQIAGMGEAYRIARESMHAENERIRMLRDRLWAGLQDIEEVYLNGDIDARVPHNLNVSFNFVEGESLIMAIKDLAVSSGSACTSASLEPSYVLRALGRNDELAHSSIRFSIGRFTTEADVDYTIKLLHEKIGKLREMSPLWEMFKDGVDLNSIEWAAH</sequence>
<gene>
    <name evidence="10 13" type="primary">iscS</name>
    <name evidence="13" type="ORF">GCM10011290_07560</name>
</gene>
<keyword evidence="7 10" id="KW-0408">Iron</keyword>
<dbReference type="Gene3D" id="3.90.1150.10">
    <property type="entry name" value="Aspartate Aminotransferase, domain 1"/>
    <property type="match status" value="1"/>
</dbReference>
<feature type="binding site" evidence="10">
    <location>
        <position position="156"/>
    </location>
    <ligand>
        <name>pyridoxal 5'-phosphate</name>
        <dbReference type="ChEBI" id="CHEBI:597326"/>
    </ligand>
</feature>
<dbReference type="InterPro" id="IPR020578">
    <property type="entry name" value="Aminotrans_V_PyrdxlP_BS"/>
</dbReference>
<protein>
    <recommendedName>
        <fullName evidence="10">Cysteine desulfurase IscS</fullName>
        <ecNumber evidence="10">2.8.1.7</ecNumber>
    </recommendedName>
</protein>
<evidence type="ECO:0000256" key="2">
    <source>
        <dbReference type="ARBA" id="ARBA00006490"/>
    </source>
</evidence>
<dbReference type="InterPro" id="IPR015424">
    <property type="entry name" value="PyrdxlP-dep_Trfase"/>
</dbReference>
<evidence type="ECO:0000256" key="6">
    <source>
        <dbReference type="ARBA" id="ARBA00022898"/>
    </source>
</evidence>
<feature type="binding site" evidence="10">
    <location>
        <position position="184"/>
    </location>
    <ligand>
        <name>pyridoxal 5'-phosphate</name>
        <dbReference type="ChEBI" id="CHEBI:597326"/>
    </ligand>
</feature>
<feature type="active site" description="Cysteine persulfide intermediate" evidence="10">
    <location>
        <position position="329"/>
    </location>
</feature>
<evidence type="ECO:0000256" key="11">
    <source>
        <dbReference type="RuleBase" id="RU004504"/>
    </source>
</evidence>
<dbReference type="PIRSF" id="PIRSF005572">
    <property type="entry name" value="NifS"/>
    <property type="match status" value="1"/>
</dbReference>
<comment type="subunit">
    <text evidence="10">Homodimer. Forms a heterotetramer with IscU, interacts with other sulfur acceptors.</text>
</comment>
<dbReference type="PANTHER" id="PTHR11601:SF34">
    <property type="entry name" value="CYSTEINE DESULFURASE"/>
    <property type="match status" value="1"/>
</dbReference>
<comment type="subcellular location">
    <subcellularLocation>
        <location evidence="10">Cytoplasm</location>
    </subcellularLocation>
</comment>
<comment type="catalytic activity">
    <reaction evidence="9 10">
        <text>(sulfur carrier)-H + L-cysteine = (sulfur carrier)-SH + L-alanine</text>
        <dbReference type="Rhea" id="RHEA:43892"/>
        <dbReference type="Rhea" id="RHEA-COMP:14737"/>
        <dbReference type="Rhea" id="RHEA-COMP:14739"/>
        <dbReference type="ChEBI" id="CHEBI:29917"/>
        <dbReference type="ChEBI" id="CHEBI:35235"/>
        <dbReference type="ChEBI" id="CHEBI:57972"/>
        <dbReference type="ChEBI" id="CHEBI:64428"/>
        <dbReference type="EC" id="2.8.1.7"/>
    </reaction>
</comment>
<keyword evidence="4 10" id="KW-0001">2Fe-2S</keyword>
<keyword evidence="8 10" id="KW-0411">Iron-sulfur</keyword>
<evidence type="ECO:0000256" key="3">
    <source>
        <dbReference type="ARBA" id="ARBA00022679"/>
    </source>
</evidence>
<feature type="binding site" evidence="10">
    <location>
        <begin position="204"/>
        <end position="206"/>
    </location>
    <ligand>
        <name>pyridoxal 5'-phosphate</name>
        <dbReference type="ChEBI" id="CHEBI:597326"/>
    </ligand>
</feature>
<dbReference type="InterPro" id="IPR015421">
    <property type="entry name" value="PyrdxlP-dep_Trfase_major"/>
</dbReference>
<evidence type="ECO:0000256" key="10">
    <source>
        <dbReference type="HAMAP-Rule" id="MF_00331"/>
    </source>
</evidence>
<evidence type="ECO:0000259" key="12">
    <source>
        <dbReference type="Pfam" id="PF00266"/>
    </source>
</evidence>
<evidence type="ECO:0000256" key="1">
    <source>
        <dbReference type="ARBA" id="ARBA00001933"/>
    </source>
</evidence>
<accession>A0ABQ2YFE4</accession>
<evidence type="ECO:0000313" key="14">
    <source>
        <dbReference type="Proteomes" id="UP000600877"/>
    </source>
</evidence>
<keyword evidence="6 10" id="KW-0663">Pyridoxal phosphate</keyword>
<keyword evidence="5 10" id="KW-0479">Metal-binding</keyword>
<comment type="cofactor">
    <cofactor evidence="1 10 11">
        <name>pyridoxal 5'-phosphate</name>
        <dbReference type="ChEBI" id="CHEBI:597326"/>
    </cofactor>
</comment>
<dbReference type="Gene3D" id="3.40.640.10">
    <property type="entry name" value="Type I PLP-dependent aspartate aminotransferase-like (Major domain)"/>
    <property type="match status" value="1"/>
</dbReference>
<dbReference type="EMBL" id="BMYW01000002">
    <property type="protein sequence ID" value="GGX82585.1"/>
    <property type="molecule type" value="Genomic_DNA"/>
</dbReference>
<comment type="caution">
    <text evidence="13">The sequence shown here is derived from an EMBL/GenBank/DDBJ whole genome shotgun (WGS) entry which is preliminary data.</text>
</comment>
<evidence type="ECO:0000313" key="13">
    <source>
        <dbReference type="EMBL" id="GGX82585.1"/>
    </source>
</evidence>
<dbReference type="InterPro" id="IPR000192">
    <property type="entry name" value="Aminotrans_V_dom"/>
</dbReference>
<evidence type="ECO:0000256" key="5">
    <source>
        <dbReference type="ARBA" id="ARBA00022723"/>
    </source>
</evidence>
<comment type="similarity">
    <text evidence="2 10">Belongs to the class-V pyridoxal-phosphate-dependent aminotransferase family. NifS/IscS subfamily.</text>
</comment>
<dbReference type="InterPro" id="IPR010240">
    <property type="entry name" value="Cys_deSase_IscS"/>
</dbReference>
<evidence type="ECO:0000256" key="4">
    <source>
        <dbReference type="ARBA" id="ARBA00022714"/>
    </source>
</evidence>
<evidence type="ECO:0000256" key="8">
    <source>
        <dbReference type="ARBA" id="ARBA00023014"/>
    </source>
</evidence>
<dbReference type="InterPro" id="IPR015422">
    <property type="entry name" value="PyrdxlP-dep_Trfase_small"/>
</dbReference>
<feature type="modified residue" description="N6-(pyridoxal phosphate)lysine" evidence="10">
    <location>
        <position position="207"/>
    </location>
</feature>
<evidence type="ECO:0000256" key="9">
    <source>
        <dbReference type="ARBA" id="ARBA00050776"/>
    </source>
</evidence>
<dbReference type="SUPFAM" id="SSF53383">
    <property type="entry name" value="PLP-dependent transferases"/>
    <property type="match status" value="1"/>
</dbReference>
<dbReference type="Proteomes" id="UP000600877">
    <property type="component" value="Unassembled WGS sequence"/>
</dbReference>
<organism evidence="13 14">
    <name type="scientific">Vogesella alkaliphila</name>
    <dbReference type="NCBI Taxonomy" id="1193621"/>
    <lineage>
        <taxon>Bacteria</taxon>
        <taxon>Pseudomonadati</taxon>
        <taxon>Pseudomonadota</taxon>
        <taxon>Betaproteobacteria</taxon>
        <taxon>Neisseriales</taxon>
        <taxon>Chromobacteriaceae</taxon>
        <taxon>Vogesella</taxon>
    </lineage>
</organism>
<feature type="binding site" evidence="10">
    <location>
        <position position="244"/>
    </location>
    <ligand>
        <name>pyridoxal 5'-phosphate</name>
        <dbReference type="ChEBI" id="CHEBI:597326"/>
    </ligand>
</feature>
<feature type="domain" description="Aminotransferase class V" evidence="12">
    <location>
        <begin position="8"/>
        <end position="369"/>
    </location>
</feature>
<dbReference type="EC" id="2.8.1.7" evidence="10"/>
<keyword evidence="10" id="KW-0963">Cytoplasm</keyword>
<dbReference type="PROSITE" id="PS00595">
    <property type="entry name" value="AA_TRANSFER_CLASS_5"/>
    <property type="match status" value="1"/>
</dbReference>
<keyword evidence="3 10" id="KW-0808">Transferase</keyword>
<evidence type="ECO:0000256" key="7">
    <source>
        <dbReference type="ARBA" id="ARBA00023004"/>
    </source>
</evidence>
<feature type="binding site" description="via persulfide group" evidence="10">
    <location>
        <position position="329"/>
    </location>
    <ligand>
        <name>[2Fe-2S] cluster</name>
        <dbReference type="ChEBI" id="CHEBI:190135"/>
        <note>ligand shared with IscU</note>
    </ligand>
</feature>
<keyword evidence="14" id="KW-1185">Reference proteome</keyword>
<dbReference type="NCBIfam" id="NF010611">
    <property type="entry name" value="PRK14012.1"/>
    <property type="match status" value="1"/>
</dbReference>